<feature type="transmembrane region" description="Helical" evidence="21">
    <location>
        <begin position="2450"/>
        <end position="2474"/>
    </location>
</feature>
<dbReference type="InterPro" id="IPR000493">
    <property type="entry name" value="InsP3_rcpt"/>
</dbReference>
<evidence type="ECO:0000256" key="21">
    <source>
        <dbReference type="RuleBase" id="RU368044"/>
    </source>
</evidence>
<dbReference type="Gene3D" id="2.80.10.50">
    <property type="match status" value="2"/>
</dbReference>
<dbReference type="FunFam" id="1.25.10.30:FF:000001">
    <property type="entry name" value="Inositol 1,4,5-trisphosphate receptor, type 2"/>
    <property type="match status" value="1"/>
</dbReference>
<evidence type="ECO:0000256" key="5">
    <source>
        <dbReference type="ARBA" id="ARBA00022568"/>
    </source>
</evidence>
<evidence type="ECO:0000256" key="2">
    <source>
        <dbReference type="ARBA" id="ARBA00004638"/>
    </source>
</evidence>
<keyword evidence="4 21" id="KW-0813">Transport</keyword>
<dbReference type="Pfam" id="PF02815">
    <property type="entry name" value="MIR"/>
    <property type="match status" value="1"/>
</dbReference>
<dbReference type="InterPro" id="IPR005821">
    <property type="entry name" value="Ion_trans_dom"/>
</dbReference>
<keyword evidence="5 21" id="KW-0109">Calcium transport</keyword>
<comment type="function">
    <text evidence="19">Inositol 1,4,5-trisphosphate-gated calcium channel that upon inositol 1,4,5-trisphosphate binding transports calcium from the endoplasmic reticulum lumen to cytoplasm. Exists in two states; a long-lived closed state where the channel is essentially 'parked' with only very rare visits to an open state and that ligands facilitate the transition from the 'parked' state into a 'drive' mode represented by periods of bursting activity.</text>
</comment>
<dbReference type="SUPFAM" id="SSF82109">
    <property type="entry name" value="MIR domain"/>
    <property type="match status" value="2"/>
</dbReference>
<keyword evidence="8" id="KW-0677">Repeat</keyword>
<dbReference type="InterPro" id="IPR036300">
    <property type="entry name" value="MIR_dom_sf"/>
</dbReference>
<feature type="transmembrane region" description="Helical" evidence="21">
    <location>
        <begin position="2410"/>
        <end position="2429"/>
    </location>
</feature>
<comment type="domain">
    <text evidence="21">The receptor contains a calcium channel in its C-terminal extremity. Its large N-terminal cytoplasmic region has the ligand-binding site in the N-terminus and modulatory sites in the middle portion immediately upstream of the channel region.</text>
</comment>
<dbReference type="FunFam" id="2.80.10.50:FF:000002">
    <property type="entry name" value="Inositol 1,4,5-trisphosphate receptor type 2"/>
    <property type="match status" value="1"/>
</dbReference>
<evidence type="ECO:0000256" key="8">
    <source>
        <dbReference type="ARBA" id="ARBA00022737"/>
    </source>
</evidence>
<feature type="domain" description="MIR" evidence="23">
    <location>
        <begin position="112"/>
        <end position="166"/>
    </location>
</feature>
<evidence type="ECO:0000256" key="20">
    <source>
        <dbReference type="ARBA" id="ARBA00061937"/>
    </source>
</evidence>
<sequence>MSEPRSSFLHIGDIVSLYAEGTVNGFISTLGLVDDRSVVQPEAGDLANPPKKFRDCLFKVCPMNRYSAQKQFWNAKQGKQGNTTDGALLKKLQHAAELEQKQNESENKKLLGDMVKYSNVIQLLHIKSNKYLTVNKRLPALLEKNAMRVSLDMAGNEGSWFYIQPFWKLRSEGDNVVVGDKVVLMPVNAGQPLHASNIELLDNPGCKEVNALNCNTSWKVTLFMKFSDYRDDVLKGGDVVRLFHAEQEKFLTCDDYKKHQHIFLRTTLRQSATSATSSKALWEIEVVHYDPCRGGAGQWNSLFRFKHLASGNYLAAEVNPDFRDEDTDGKAAVEGDILSSKKKRQAAEKIAYTLVSVPHGNDIASLFELDATTLQRADCLVPRNSYVRLRHLCTNTWVTSTSIPIDVEEERPVMLKIGTCPTKEDKEAFAIVSVPLSEVRDLDFANDASKVLASTVNKLENGNIAQNERRFVTKLLEDLIFFVADGSNNGQEVLDVVITKPNRERQKLMREQDILEQIFGILKAPFKDKEGEGPMLKLEELGDQRYAPFKYILRLCYRVLRHSQQDYRKNQEYIAKKFCIMQSQIGYDILAEDTITALLHNNRKLLEKHITAKEIETFISLLRRNREPRFLDYLSDLCVSNTTAIPVTQELICKFMLNPINADILIQTKLIPHMDNALESSLLQDDVEDEEVWLYWIDSHKEPHGKSIQHLAQDAKESNKADKDIITYYRYQLNLFAKMCLDRQYLAINQISTQLPVDLILRCMSDECLPFDLRASFCRLMLHMHVDRDPQESVIPVRYARLWMEIPSKITIHDYESSTDTSRDDMKDKFALTMAFVEDYLKDVVSQPFPFGDQEKNELTFEVVHLARNLVYFGFYSFSELLRLTRTLLAILDIVQHPVSSYTDRLSTFSDGGNNVLKTIHGVGEMMTQMVLSRGSVLPVVHDSQPTARHGKQVSLADSEDVMVMDTKLKIIEILQFILSVRLDYRITYLLSIYKKEFGDSNLNDSSISLSGLPSMTITEPDIDAIAALAETMFAGCKERSAVELDDEGGRTFLRVLIHLIMHDYPPLVSGSLQLLFKHFSQRAEVLQAFKQVQLLVSEQDVENYKQIKADLDQLRLTVEKSELWVEKSINYGSEEMGEGQAKEQIHEEPGILSPVQDGNKKPQIDSNKSNNYNIVKEILIRLSKHYHQSKKSRIQQQRLLKNMGAHTVVLDLLQIPFEKSDEKMNEIMNLAHVFLQNFCRGNPQNQALLHKNLNLFLTPGLLEAETMRHVFMNNYHLCNDISERVVHHFVHCIETHGRHVQYLRFLQTIVKADGKYVKKCQDKVMTELVSGGEDVLVFYNDRTSFPILLQMMCSERDRRDESGALAYHITLVALLAACTEGKNVYTEIKCNSLLPLDDIVRVVTHDDCIPEVKTAYVNFVDHCYVDTEVEMKEIYTSNHIWKLFENFLVDMARVCNTTTDRKHADVALEKYVTDAVMAIIKGFFSSPFSVNSSNLQTHQPIFIQLLQSAFRIYNCTWPNALQKANVEGCIKALAEVAKNRAIAIPVDLDSHVNTLFLKNHTNMVQRAATGWRMSARSGPRKEPLGGPDYKNIIEKLQGVVASLEEQFSPMVQAEFSVLVDVLHSPELLFPEAARIRCESGAFMSKLITHTKKLMDKEEKLCIKILQTLREMLDKKESFEEQGNVLRRILLTRYFGSARSFTKADFGNAINSSLSTGSLSKSSLGGGSSGQDSDKTGTCLADIQCLLDSEGASELAVDLIVSTKNDRIFQESILLGIALLKGGNTQIQNSFYHQLSKQKKSEKFFKVFYDRMKMAQQEIRSTMSMNTYDLSSKKKEDDGDMITSRMKKIGSVFKSKKALAVEGVGGKGSPLHLKDEIKGQLKEASSATSKAYCLYRKELDPEIDLIGSGTEGGADDSSAEEMQMSPAIAIMEPILRYLQLLCENHNRDLQNFLRHQNNKTNYNLVCETLQFLDCICGSTTGGLGLLGLYINERNVDLVKQTLESITEYCQGPCHENQTCIAQHESNGIDIIIALILNDINPLGKYRIDLVLELKNNASKLLLAIMESRHDSENAEKILSNMRPHELLARHNKLLQQSLKPASDPDLEGDEALKHYANHTAQIEIVRHDRTMEQIVFPVPNICEYLTEESKIRVFNTTERDDQGSKVNDFFQQFEDLYNEMKWQKKIRNNPALFWFSRHISLWGSISFNLAVLVNLAVALFYPFGDDGDEGTLPPLISALLWAAVIVCTAMLFVLPKPGGIQPFLLSVMLRSIYTLGLGPALILLGAANLCNKIVFLVSFVGNRGTFTRGYKAVIMDMAFLYHVTYVIVCMLGLFVHEFFYSFLLFDLVYREETLLNVIKSVTRNGRSIILTAVLALILVYLFSIVGFLFLKDDFRMDVDRLSTAGTLPPLISALLWAAVIVCTAMLFVLPKPGGIQPFLLSVMLRSIYTLGLGPALILLGAANLCNKIVFLVSFVGNRGTFTRGYKAVIMDMAFLYHVTYVIVCMLGLFVHEFFYSFLLFDLVYREETLLNVIKSVTRNGRSIILTAVLALILVYLFSIVGFLFLKDDFRMDVDRLSTADTEADGTERVCDTLLMCIITVLNQGLRNGGGVGDVLRKPSKNEPLFAARVVYDLLFFFIVIIIVLNLIFGVIIDTFADLRSEKQRKEEILKTTCFICGLERDKFDNKTVSFEEHIKSEHNMWHYLYFLVLVKVKDPTEYTGPESYVAQMIKEKNLDWFPRMCAMSLVSNEGDSEQNEIRMLQEKLDSTESLVTQLSGQLSELKEQRYRAGGY</sequence>
<dbReference type="Pfam" id="PF00520">
    <property type="entry name" value="Ion_trans"/>
    <property type="match status" value="1"/>
</dbReference>
<keyword evidence="14 21" id="KW-0675">Receptor</keyword>
<evidence type="ECO:0000256" key="10">
    <source>
        <dbReference type="ARBA" id="ARBA00022837"/>
    </source>
</evidence>
<dbReference type="GO" id="GO:0030658">
    <property type="term" value="C:transport vesicle membrane"/>
    <property type="evidence" value="ECO:0007669"/>
    <property type="project" value="UniProtKB-SubCell"/>
</dbReference>
<evidence type="ECO:0000256" key="6">
    <source>
        <dbReference type="ARBA" id="ARBA00022673"/>
    </source>
</evidence>
<evidence type="ECO:0000256" key="15">
    <source>
        <dbReference type="ARBA" id="ARBA00023286"/>
    </source>
</evidence>
<comment type="subcellular location">
    <subcellularLocation>
        <location evidence="2">Cytoplasmic vesicle</location>
        <location evidence="2">Secretory vesicle membrane</location>
        <topology evidence="2">Multi-pass membrane protein</topology>
    </subcellularLocation>
    <subcellularLocation>
        <location evidence="1 21">Endoplasmic reticulum membrane</location>
        <topology evidence="1 21">Multi-pass membrane protein</topology>
    </subcellularLocation>
</comment>
<keyword evidence="7 21" id="KW-0812">Transmembrane</keyword>
<dbReference type="SUPFAM" id="SSF100909">
    <property type="entry name" value="IP3 receptor type 1 binding core, domain 2"/>
    <property type="match status" value="2"/>
</dbReference>
<dbReference type="InterPro" id="IPR035910">
    <property type="entry name" value="RyR/IP3R_RIH_dom_sf"/>
</dbReference>
<evidence type="ECO:0000256" key="11">
    <source>
        <dbReference type="ARBA" id="ARBA00022989"/>
    </source>
</evidence>
<dbReference type="GO" id="GO:0005220">
    <property type="term" value="F:inositol 1,4,5-trisphosphate-gated calcium channel activity"/>
    <property type="evidence" value="ECO:0007669"/>
    <property type="project" value="UniProtKB-UniRule"/>
</dbReference>
<comment type="caution">
    <text evidence="21">Lacks conserved residue(s) required for the propagation of feature annotation.</text>
</comment>
<keyword evidence="6 21" id="KW-0107">Calcium channel</keyword>
<reference evidence="24 25" key="1">
    <citation type="submission" date="2019-01" db="EMBL/GenBank/DDBJ databases">
        <title>Draft Genome and Complete Hox-Cluster Characterization of the Sterlet Sturgeon (Acipenser ruthenus).</title>
        <authorList>
            <person name="Wei Q."/>
        </authorList>
    </citation>
    <scope>NUCLEOTIDE SEQUENCE [LARGE SCALE GENOMIC DNA]</scope>
    <source>
        <strain evidence="24">WHYD16114868_AA</strain>
        <tissue evidence="24">Blood</tissue>
    </source>
</reference>
<dbReference type="CDD" id="cd23288">
    <property type="entry name" value="beta-trefoil_MIR_ITPR2"/>
    <property type="match status" value="1"/>
</dbReference>
<comment type="function">
    <text evidence="21">Receptor for inositol 1,4,5-trisphosphate, a second messenger that mediates the release of intracellular calcium.</text>
</comment>
<comment type="similarity">
    <text evidence="3 21">Belongs to the InsP3 receptor family.</text>
</comment>
<proteinExistence type="inferred from homology"/>
<keyword evidence="15 21" id="KW-1071">Ligand-gated ion channel</keyword>
<evidence type="ECO:0000256" key="18">
    <source>
        <dbReference type="ARBA" id="ARBA00036634"/>
    </source>
</evidence>
<evidence type="ECO:0000256" key="19">
    <source>
        <dbReference type="ARBA" id="ARBA00059076"/>
    </source>
</evidence>
<dbReference type="Gene3D" id="1.25.10.30">
    <property type="entry name" value="IP3 receptor type 1 binding core, RIH domain"/>
    <property type="match status" value="1"/>
</dbReference>
<keyword evidence="9 21" id="KW-0256">Endoplasmic reticulum</keyword>
<dbReference type="PRINTS" id="PR00779">
    <property type="entry name" value="INSP3RECEPTR"/>
</dbReference>
<dbReference type="InterPro" id="IPR013662">
    <property type="entry name" value="RIH_assoc-dom"/>
</dbReference>
<accession>A0A662YX22</accession>
<evidence type="ECO:0000256" key="12">
    <source>
        <dbReference type="ARBA" id="ARBA00023065"/>
    </source>
</evidence>
<dbReference type="InterPro" id="IPR000699">
    <property type="entry name" value="RIH_dom"/>
</dbReference>
<dbReference type="PANTHER" id="PTHR45816:SF3">
    <property type="entry name" value="INOSITOL 1,4,5-TRISPHOSPHATE RECEPTOR"/>
    <property type="match status" value="1"/>
</dbReference>
<dbReference type="PROSITE" id="PS50919">
    <property type="entry name" value="MIR"/>
    <property type="match status" value="2"/>
</dbReference>
<dbReference type="FunFam" id="1.10.287.70:FF:000024">
    <property type="entry name" value="Inositol 1,4,5-trisphosphate receptor type 3"/>
    <property type="match status" value="1"/>
</dbReference>
<dbReference type="GO" id="GO:0070679">
    <property type="term" value="F:inositol 1,4,5 trisphosphate binding"/>
    <property type="evidence" value="ECO:0007669"/>
    <property type="project" value="UniProtKB-UniRule"/>
</dbReference>
<feature type="transmembrane region" description="Helical" evidence="21">
    <location>
        <begin position="2235"/>
        <end position="2254"/>
    </location>
</feature>
<keyword evidence="16 21" id="KW-0407">Ion channel</keyword>
<evidence type="ECO:0000256" key="16">
    <source>
        <dbReference type="ARBA" id="ARBA00023303"/>
    </source>
</evidence>
<feature type="transmembrane region" description="Helical" evidence="21">
    <location>
        <begin position="2494"/>
        <end position="2522"/>
    </location>
</feature>
<organism evidence="24 25">
    <name type="scientific">Acipenser ruthenus</name>
    <name type="common">Sterlet sturgeon</name>
    <dbReference type="NCBI Taxonomy" id="7906"/>
    <lineage>
        <taxon>Eukaryota</taxon>
        <taxon>Metazoa</taxon>
        <taxon>Chordata</taxon>
        <taxon>Craniata</taxon>
        <taxon>Vertebrata</taxon>
        <taxon>Euteleostomi</taxon>
        <taxon>Actinopterygii</taxon>
        <taxon>Chondrostei</taxon>
        <taxon>Acipenseriformes</taxon>
        <taxon>Acipenseridae</taxon>
        <taxon>Acipenser</taxon>
    </lineage>
</organism>
<comment type="subunit">
    <text evidence="20">Homotetramer. Interacts with CABP1. Interacts with BOK; regulates ITPR2 expression. Interacts with BCL2L10. Interacts with TRPC4. Interacts with CHGA and CHGB.</text>
</comment>
<gene>
    <name evidence="24" type="ORF">EOD39_9561</name>
</gene>
<keyword evidence="22" id="KW-0175">Coiled coil</keyword>
<keyword evidence="13 21" id="KW-0472">Membrane</keyword>
<dbReference type="EMBL" id="SCEB01000186">
    <property type="protein sequence ID" value="RXN00414.1"/>
    <property type="molecule type" value="Genomic_DNA"/>
</dbReference>
<feature type="transmembrane region" description="Helical" evidence="21">
    <location>
        <begin position="2543"/>
        <end position="2565"/>
    </location>
</feature>
<feature type="transmembrane region" description="Helical" evidence="21">
    <location>
        <begin position="2319"/>
        <end position="2347"/>
    </location>
</feature>
<keyword evidence="25" id="KW-1185">Reference proteome</keyword>
<evidence type="ECO:0000256" key="13">
    <source>
        <dbReference type="ARBA" id="ARBA00023136"/>
    </source>
</evidence>
<feature type="domain" description="MIR" evidence="23">
    <location>
        <begin position="231"/>
        <end position="287"/>
    </location>
</feature>
<name>A0A662YX22_ACIRT</name>
<evidence type="ECO:0000256" key="7">
    <source>
        <dbReference type="ARBA" id="ARBA00022692"/>
    </source>
</evidence>
<dbReference type="Pfam" id="PF08709">
    <property type="entry name" value="Ins145_P3_rec"/>
    <property type="match status" value="1"/>
</dbReference>
<comment type="caution">
    <text evidence="24">The sequence shown here is derived from an EMBL/GenBank/DDBJ whole genome shotgun (WGS) entry which is preliminary data.</text>
</comment>
<feature type="transmembrane region" description="Helical" evidence="21">
    <location>
        <begin position="2201"/>
        <end position="2223"/>
    </location>
</feature>
<evidence type="ECO:0000256" key="1">
    <source>
        <dbReference type="ARBA" id="ARBA00004477"/>
    </source>
</evidence>
<evidence type="ECO:0000313" key="25">
    <source>
        <dbReference type="Proteomes" id="UP000289886"/>
    </source>
</evidence>
<keyword evidence="17" id="KW-0968">Cytoplasmic vesicle</keyword>
<dbReference type="Proteomes" id="UP000289886">
    <property type="component" value="Unassembled WGS sequence"/>
</dbReference>
<dbReference type="InterPro" id="IPR016093">
    <property type="entry name" value="MIR_motif"/>
</dbReference>
<evidence type="ECO:0000256" key="17">
    <source>
        <dbReference type="ARBA" id="ARBA00023329"/>
    </source>
</evidence>
<evidence type="ECO:0000256" key="14">
    <source>
        <dbReference type="ARBA" id="ARBA00023170"/>
    </source>
</evidence>
<dbReference type="GO" id="GO:0005789">
    <property type="term" value="C:endoplasmic reticulum membrane"/>
    <property type="evidence" value="ECO:0007669"/>
    <property type="project" value="UniProtKB-SubCell"/>
</dbReference>
<evidence type="ECO:0000259" key="23">
    <source>
        <dbReference type="PROSITE" id="PS50919"/>
    </source>
</evidence>
<evidence type="ECO:0000256" key="22">
    <source>
        <dbReference type="SAM" id="Coils"/>
    </source>
</evidence>
<dbReference type="FunFam" id="2.80.10.50:FF:000005">
    <property type="entry name" value="Inositol 1,4,5-trisphosphate receptor type 2"/>
    <property type="match status" value="1"/>
</dbReference>
<protein>
    <recommendedName>
        <fullName evidence="21">Inositol 1,4,5-trisphosphate receptor</fullName>
    </recommendedName>
</protein>
<feature type="transmembrane region" description="Helical" evidence="21">
    <location>
        <begin position="2633"/>
        <end position="2656"/>
    </location>
</feature>
<evidence type="ECO:0000256" key="9">
    <source>
        <dbReference type="ARBA" id="ARBA00022824"/>
    </source>
</evidence>
<dbReference type="SMART" id="SM00472">
    <property type="entry name" value="MIR"/>
    <property type="match status" value="4"/>
</dbReference>
<keyword evidence="12 21" id="KW-0406">Ion transport</keyword>
<dbReference type="Pfam" id="PF08454">
    <property type="entry name" value="RIH_assoc"/>
    <property type="match status" value="1"/>
</dbReference>
<keyword evidence="11 21" id="KW-1133">Transmembrane helix</keyword>
<dbReference type="Pfam" id="PF01365">
    <property type="entry name" value="RYDR_ITPR"/>
    <property type="match status" value="2"/>
</dbReference>
<dbReference type="InterPro" id="IPR014821">
    <property type="entry name" value="Ins145_P3_rcpt"/>
</dbReference>
<feature type="coiled-coil region" evidence="22">
    <location>
        <begin position="2757"/>
        <end position="2784"/>
    </location>
</feature>
<dbReference type="PANTHER" id="PTHR45816">
    <property type="entry name" value="MIR DOMAIN-CONTAINING PROTEIN"/>
    <property type="match status" value="1"/>
</dbReference>
<feature type="transmembrane region" description="Helical" evidence="21">
    <location>
        <begin position="2368"/>
        <end position="2390"/>
    </location>
</feature>
<keyword evidence="10 21" id="KW-0106">Calcium</keyword>
<dbReference type="GO" id="GO:0051209">
    <property type="term" value="P:release of sequestered calcium ion into cytosol"/>
    <property type="evidence" value="ECO:0007669"/>
    <property type="project" value="UniProtKB-UniRule"/>
</dbReference>
<dbReference type="InterPro" id="IPR015925">
    <property type="entry name" value="Ryanodine_IP3_receptor"/>
</dbReference>
<dbReference type="Gene3D" id="1.10.287.70">
    <property type="match status" value="1"/>
</dbReference>
<evidence type="ECO:0000256" key="4">
    <source>
        <dbReference type="ARBA" id="ARBA00022448"/>
    </source>
</evidence>
<evidence type="ECO:0000313" key="24">
    <source>
        <dbReference type="EMBL" id="RXN00414.1"/>
    </source>
</evidence>
<feature type="transmembrane region" description="Helical" evidence="21">
    <location>
        <begin position="2275"/>
        <end position="2299"/>
    </location>
</feature>
<evidence type="ECO:0000256" key="3">
    <source>
        <dbReference type="ARBA" id="ARBA00009453"/>
    </source>
</evidence>
<comment type="catalytic activity">
    <reaction evidence="18">
        <text>Ca(2+)(in) = Ca(2+)(out)</text>
        <dbReference type="Rhea" id="RHEA:29671"/>
        <dbReference type="ChEBI" id="CHEBI:29108"/>
    </reaction>
</comment>